<gene>
    <name evidence="4" type="primary">LOC105430576</name>
</gene>
<dbReference type="OrthoDB" id="74813at2759"/>
<evidence type="ECO:0000313" key="4">
    <source>
        <dbReference type="RefSeq" id="XP_011642497.1"/>
    </source>
</evidence>
<dbReference type="InterPro" id="IPR024822">
    <property type="entry name" value="Coilin"/>
</dbReference>
<name>A0A6I9WS41_9HYME</name>
<reference evidence="4" key="1">
    <citation type="submission" date="2025-08" db="UniProtKB">
        <authorList>
            <consortium name="RefSeq"/>
        </authorList>
    </citation>
    <scope>IDENTIFICATION</scope>
</reference>
<evidence type="ECO:0000259" key="2">
    <source>
        <dbReference type="Pfam" id="PF23086"/>
    </source>
</evidence>
<dbReference type="KEGG" id="pbar:105430576"/>
<dbReference type="InterPro" id="IPR056398">
    <property type="entry name" value="Tudor_Coilin"/>
</dbReference>
<dbReference type="PANTHER" id="PTHR15197:SF0">
    <property type="entry name" value="COILIN"/>
    <property type="match status" value="1"/>
</dbReference>
<dbReference type="Pfam" id="PF23086">
    <property type="entry name" value="Tudor_Coilin"/>
    <property type="match status" value="1"/>
</dbReference>
<dbReference type="GO" id="GO:0000387">
    <property type="term" value="P:spliceosomal snRNP assembly"/>
    <property type="evidence" value="ECO:0007669"/>
    <property type="project" value="TreeGrafter"/>
</dbReference>
<accession>A0A6I9WS41</accession>
<proteinExistence type="predicted"/>
<dbReference type="RefSeq" id="XP_011642497.1">
    <property type="nucleotide sequence ID" value="XM_011644195.2"/>
</dbReference>
<evidence type="ECO:0000313" key="3">
    <source>
        <dbReference type="Proteomes" id="UP000504615"/>
    </source>
</evidence>
<dbReference type="Proteomes" id="UP000504615">
    <property type="component" value="Unplaced"/>
</dbReference>
<dbReference type="GeneID" id="105430576"/>
<dbReference type="GO" id="GO:0030619">
    <property type="term" value="F:U1 snRNA binding"/>
    <property type="evidence" value="ECO:0007669"/>
    <property type="project" value="TreeGrafter"/>
</dbReference>
<dbReference type="GO" id="GO:0030620">
    <property type="term" value="F:U2 snRNA binding"/>
    <property type="evidence" value="ECO:0007669"/>
    <property type="project" value="TreeGrafter"/>
</dbReference>
<dbReference type="InterPro" id="IPR031722">
    <property type="entry name" value="Coilin_N"/>
</dbReference>
<feature type="domain" description="Coilin tudor" evidence="2">
    <location>
        <begin position="348"/>
        <end position="446"/>
    </location>
</feature>
<dbReference type="GO" id="GO:0015030">
    <property type="term" value="C:Cajal body"/>
    <property type="evidence" value="ECO:0007669"/>
    <property type="project" value="TreeGrafter"/>
</dbReference>
<dbReference type="PANTHER" id="PTHR15197">
    <property type="entry name" value="COILIN P80"/>
    <property type="match status" value="1"/>
</dbReference>
<dbReference type="AlphaFoldDB" id="A0A6I9WS41"/>
<feature type="domain" description="Coilin N-terminal" evidence="1">
    <location>
        <begin position="29"/>
        <end position="155"/>
    </location>
</feature>
<protein>
    <submittedName>
        <fullName evidence="4">Uncharacterized protein LOC105430576</fullName>
    </submittedName>
</protein>
<keyword evidence="3" id="KW-1185">Reference proteome</keyword>
<evidence type="ECO:0000259" key="1">
    <source>
        <dbReference type="Pfam" id="PF15862"/>
    </source>
</evidence>
<sequence length="447" mass="51376">MSIMNLEQRSVMTTAEEVTMKYPHFRLKIDLSKFFHDARRFCWIFIDGMKVQHIIHIQQHISRMFNIREPFHLLLNDIEYLPPTEDVRILKENETILVVPGSGINNEIIVETSNNSVYDKQSQIANVNTAMVVQNVSNDTLNNMQPTSINNATKDMTFYSVINDTMIDHSKGDTDSKTTDNNNSFEDCNIMDSIVSVAKRKRTRKRRPKNRSQFVASLLNGINEEYKQNEPTSKKPKIIDSYIIPSDKHIRFDTEDENHIAKQIVQEVSRNESYLSKASSSKDLSALLALGHSSTPLTFIKKLKNGVRAEGISNDETNQNLNKITENSEKDSCSKEINKKVQNKNFRMDLEKIPVMTRKPQFNDIISFRTLKMGTDYTPQVSNTIISEVIGFCPKSTNYTLRIIDGREEIQVPFGKFSLSEDEFENHPDGDTFILNYTQMIEPRLIS</sequence>
<organism evidence="3 4">
    <name type="scientific">Pogonomyrmex barbatus</name>
    <name type="common">red harvester ant</name>
    <dbReference type="NCBI Taxonomy" id="144034"/>
    <lineage>
        <taxon>Eukaryota</taxon>
        <taxon>Metazoa</taxon>
        <taxon>Ecdysozoa</taxon>
        <taxon>Arthropoda</taxon>
        <taxon>Hexapoda</taxon>
        <taxon>Insecta</taxon>
        <taxon>Pterygota</taxon>
        <taxon>Neoptera</taxon>
        <taxon>Endopterygota</taxon>
        <taxon>Hymenoptera</taxon>
        <taxon>Apocrita</taxon>
        <taxon>Aculeata</taxon>
        <taxon>Formicoidea</taxon>
        <taxon>Formicidae</taxon>
        <taxon>Myrmicinae</taxon>
        <taxon>Pogonomyrmex</taxon>
    </lineage>
</organism>
<dbReference type="Pfam" id="PF15862">
    <property type="entry name" value="Coilin_N"/>
    <property type="match status" value="1"/>
</dbReference>